<keyword evidence="7 12" id="KW-0175">Coiled coil</keyword>
<dbReference type="CDD" id="cd00179">
    <property type="entry name" value="SynN"/>
    <property type="match status" value="1"/>
</dbReference>
<dbReference type="GO" id="GO:0048278">
    <property type="term" value="P:vesicle docking"/>
    <property type="evidence" value="ECO:0007669"/>
    <property type="project" value="TreeGrafter"/>
</dbReference>
<dbReference type="PROSITE" id="PS00914">
    <property type="entry name" value="SYNTAXIN"/>
    <property type="match status" value="1"/>
</dbReference>
<evidence type="ECO:0000256" key="9">
    <source>
        <dbReference type="ARBA" id="ARBA00059525"/>
    </source>
</evidence>
<evidence type="ECO:0000256" key="7">
    <source>
        <dbReference type="ARBA" id="ARBA00023054"/>
    </source>
</evidence>
<feature type="domain" description="T-SNARE coiled-coil homology" evidence="13">
    <location>
        <begin position="210"/>
        <end position="272"/>
    </location>
</feature>
<name>A0A452IF31_9SAUR</name>
<dbReference type="InterPro" id="IPR000727">
    <property type="entry name" value="T_SNARE_dom"/>
</dbReference>
<dbReference type="InterPro" id="IPR006011">
    <property type="entry name" value="Syntaxin_N"/>
</dbReference>
<dbReference type="SMART" id="SM00397">
    <property type="entry name" value="t_SNARE"/>
    <property type="match status" value="1"/>
</dbReference>
<reference evidence="14" key="2">
    <citation type="submission" date="2025-08" db="UniProtKB">
        <authorList>
            <consortium name="Ensembl"/>
        </authorList>
    </citation>
    <scope>IDENTIFICATION</scope>
</reference>
<dbReference type="Pfam" id="PF00804">
    <property type="entry name" value="Syntaxin"/>
    <property type="match status" value="1"/>
</dbReference>
<dbReference type="PROSITE" id="PS50192">
    <property type="entry name" value="T_SNARE"/>
    <property type="match status" value="1"/>
</dbReference>
<evidence type="ECO:0000256" key="10">
    <source>
        <dbReference type="ARBA" id="ARBA00062006"/>
    </source>
</evidence>
<dbReference type="FunFam" id="1.20.58.70:FF:000017">
    <property type="entry name" value="Syntaxin 19"/>
    <property type="match status" value="1"/>
</dbReference>
<evidence type="ECO:0000256" key="8">
    <source>
        <dbReference type="ARBA" id="ARBA00023136"/>
    </source>
</evidence>
<comment type="subunit">
    <text evidence="10">Interacts with EGFR.</text>
</comment>
<dbReference type="Ensembl" id="ENSGAGT00000030165.1">
    <property type="protein sequence ID" value="ENSGAGP00000026538.1"/>
    <property type="gene ID" value="ENSGAGG00000019339.1"/>
</dbReference>
<dbReference type="GO" id="GO:0031629">
    <property type="term" value="P:synaptic vesicle fusion to presynaptic active zone membrane"/>
    <property type="evidence" value="ECO:0007669"/>
    <property type="project" value="TreeGrafter"/>
</dbReference>
<evidence type="ECO:0000313" key="15">
    <source>
        <dbReference type="Proteomes" id="UP000291020"/>
    </source>
</evidence>
<comment type="similarity">
    <text evidence="3">Belongs to the syntaxin family.</text>
</comment>
<evidence type="ECO:0000256" key="6">
    <source>
        <dbReference type="ARBA" id="ARBA00022490"/>
    </source>
</evidence>
<dbReference type="PANTHER" id="PTHR19957">
    <property type="entry name" value="SYNTAXIN"/>
    <property type="match status" value="1"/>
</dbReference>
<evidence type="ECO:0000256" key="11">
    <source>
        <dbReference type="ARBA" id="ARBA00069802"/>
    </source>
</evidence>
<keyword evidence="5" id="KW-1003">Cell membrane</keyword>
<reference evidence="15" key="1">
    <citation type="journal article" date="2017" name="PLoS ONE">
        <title>The Agassiz's desert tortoise genome provides a resource for the conservation of a threatened species.</title>
        <authorList>
            <person name="Tollis M."/>
            <person name="DeNardo D.F."/>
            <person name="Cornelius J.A."/>
            <person name="Dolby G.A."/>
            <person name="Edwards T."/>
            <person name="Henen B.T."/>
            <person name="Karl A.E."/>
            <person name="Murphy R.W."/>
            <person name="Kusumi K."/>
        </authorList>
    </citation>
    <scope>NUCLEOTIDE SEQUENCE [LARGE SCALE GENOMIC DNA]</scope>
</reference>
<accession>A0A452IF31</accession>
<dbReference type="Gene3D" id="1.20.5.110">
    <property type="match status" value="1"/>
</dbReference>
<feature type="coiled-coil region" evidence="12">
    <location>
        <begin position="196"/>
        <end position="233"/>
    </location>
</feature>
<keyword evidence="6" id="KW-0963">Cytoplasm</keyword>
<dbReference type="InterPro" id="IPR010989">
    <property type="entry name" value="SNARE"/>
</dbReference>
<protein>
    <recommendedName>
        <fullName evidence="11">Syntaxin-19</fullName>
    </recommendedName>
</protein>
<evidence type="ECO:0000256" key="3">
    <source>
        <dbReference type="ARBA" id="ARBA00009063"/>
    </source>
</evidence>
<dbReference type="Gene3D" id="1.20.58.70">
    <property type="match status" value="1"/>
</dbReference>
<evidence type="ECO:0000259" key="13">
    <source>
        <dbReference type="PROSITE" id="PS50192"/>
    </source>
</evidence>
<evidence type="ECO:0000256" key="1">
    <source>
        <dbReference type="ARBA" id="ARBA00004202"/>
    </source>
</evidence>
<dbReference type="FunFam" id="1.20.5.110:FF:000022">
    <property type="entry name" value="Syntaxin 19"/>
    <property type="match status" value="1"/>
</dbReference>
<comment type="subcellular location">
    <subcellularLocation>
        <location evidence="1">Cell membrane</location>
        <topology evidence="1">Peripheral membrane protein</topology>
    </subcellularLocation>
    <subcellularLocation>
        <location evidence="2">Cytoplasm</location>
    </subcellularLocation>
</comment>
<keyword evidence="4" id="KW-0813">Transport</keyword>
<keyword evidence="15" id="KW-1185">Reference proteome</keyword>
<dbReference type="STRING" id="38772.ENSGAGP00000026538"/>
<sequence>MKDRLQELKLRAKELQLAEENSCAPEVKDDHQVELEQQAIIYEKEPVTERHLNEIQRLQDEISNLAEDVQKFGQQQKSLVSSMRRFSVLKKESNITREIKIQAEHVSKCLDELSKTVKKSESEHGPSSAIVRILTSQHAFLFQRFQNTMFSYNDAITAKQEKCKTFIFRQLDVVGKEVSEEEVNDMLQQGKWEIFNENLLTEVKITKAQLSEIEQRHKELVNLENHIKDLKELFIQISLLVEEQGEIINNIEMGVNNTQDYVQTSREKFRLAAKYRKRNPCKAICCWCCPCCR</sequence>
<dbReference type="InterPro" id="IPR006012">
    <property type="entry name" value="Syntaxin/epimorphin_CS"/>
</dbReference>
<evidence type="ECO:0000256" key="4">
    <source>
        <dbReference type="ARBA" id="ARBA00022448"/>
    </source>
</evidence>
<proteinExistence type="inferred from homology"/>
<dbReference type="GO" id="GO:0006886">
    <property type="term" value="P:intracellular protein transport"/>
    <property type="evidence" value="ECO:0007669"/>
    <property type="project" value="InterPro"/>
</dbReference>
<keyword evidence="8" id="KW-0472">Membrane</keyword>
<comment type="function">
    <text evidence="9">Plays a role in endosomal trafficking of the epidermal growth factor receptor (EGFR).</text>
</comment>
<dbReference type="SUPFAM" id="SSF47661">
    <property type="entry name" value="t-snare proteins"/>
    <property type="match status" value="1"/>
</dbReference>
<dbReference type="GO" id="GO:0005484">
    <property type="term" value="F:SNAP receptor activity"/>
    <property type="evidence" value="ECO:0007669"/>
    <property type="project" value="InterPro"/>
</dbReference>
<dbReference type="GO" id="GO:0008021">
    <property type="term" value="C:synaptic vesicle"/>
    <property type="evidence" value="ECO:0007669"/>
    <property type="project" value="TreeGrafter"/>
</dbReference>
<dbReference type="Proteomes" id="UP000291020">
    <property type="component" value="Unassembled WGS sequence"/>
</dbReference>
<dbReference type="PANTHER" id="PTHR19957:SF29">
    <property type="entry name" value="SYNTAXIN-19"/>
    <property type="match status" value="1"/>
</dbReference>
<feature type="coiled-coil region" evidence="12">
    <location>
        <begin position="48"/>
        <end position="75"/>
    </location>
</feature>
<organism evidence="14 15">
    <name type="scientific">Gopherus agassizii</name>
    <name type="common">Agassiz's desert tortoise</name>
    <dbReference type="NCBI Taxonomy" id="38772"/>
    <lineage>
        <taxon>Eukaryota</taxon>
        <taxon>Metazoa</taxon>
        <taxon>Chordata</taxon>
        <taxon>Craniata</taxon>
        <taxon>Vertebrata</taxon>
        <taxon>Euteleostomi</taxon>
        <taxon>Archelosauria</taxon>
        <taxon>Testudinata</taxon>
        <taxon>Testudines</taxon>
        <taxon>Cryptodira</taxon>
        <taxon>Durocryptodira</taxon>
        <taxon>Testudinoidea</taxon>
        <taxon>Testudinidae</taxon>
        <taxon>Gopherus</taxon>
    </lineage>
</organism>
<evidence type="ECO:0000256" key="12">
    <source>
        <dbReference type="SAM" id="Coils"/>
    </source>
</evidence>
<dbReference type="GO" id="GO:0048787">
    <property type="term" value="C:presynaptic active zone membrane"/>
    <property type="evidence" value="ECO:0007669"/>
    <property type="project" value="TreeGrafter"/>
</dbReference>
<evidence type="ECO:0000313" key="14">
    <source>
        <dbReference type="Ensembl" id="ENSGAGP00000026538.1"/>
    </source>
</evidence>
<evidence type="ECO:0000256" key="5">
    <source>
        <dbReference type="ARBA" id="ARBA00022475"/>
    </source>
</evidence>
<dbReference type="GO" id="GO:0031201">
    <property type="term" value="C:SNARE complex"/>
    <property type="evidence" value="ECO:0007669"/>
    <property type="project" value="TreeGrafter"/>
</dbReference>
<reference evidence="14" key="3">
    <citation type="submission" date="2025-09" db="UniProtKB">
        <authorList>
            <consortium name="Ensembl"/>
        </authorList>
    </citation>
    <scope>IDENTIFICATION</scope>
</reference>
<dbReference type="InterPro" id="IPR045242">
    <property type="entry name" value="Syntaxin"/>
</dbReference>
<dbReference type="GO" id="GO:0000149">
    <property type="term" value="F:SNARE binding"/>
    <property type="evidence" value="ECO:0007669"/>
    <property type="project" value="TreeGrafter"/>
</dbReference>
<evidence type="ECO:0000256" key="2">
    <source>
        <dbReference type="ARBA" id="ARBA00004496"/>
    </source>
</evidence>
<dbReference type="AlphaFoldDB" id="A0A452IF31"/>